<evidence type="ECO:0000256" key="3">
    <source>
        <dbReference type="ARBA" id="ARBA00048488"/>
    </source>
</evidence>
<dbReference type="GO" id="GO:0006979">
    <property type="term" value="P:response to oxidative stress"/>
    <property type="evidence" value="ECO:0007669"/>
    <property type="project" value="InterPro"/>
</dbReference>
<dbReference type="Pfam" id="PF01641">
    <property type="entry name" value="SelR"/>
    <property type="match status" value="1"/>
</dbReference>
<dbReference type="InterPro" id="IPR002579">
    <property type="entry name" value="Met_Sox_Rdtase_MsrB_dom"/>
</dbReference>
<dbReference type="PANTHER" id="PTHR10173">
    <property type="entry name" value="METHIONINE SULFOXIDE REDUCTASE"/>
    <property type="match status" value="1"/>
</dbReference>
<dbReference type="InterPro" id="IPR028427">
    <property type="entry name" value="Met_Sox_Rdtase_MsrB"/>
</dbReference>
<evidence type="ECO:0000256" key="2">
    <source>
        <dbReference type="ARBA" id="ARBA00023002"/>
    </source>
</evidence>
<feature type="domain" description="MsrB" evidence="4">
    <location>
        <begin position="18"/>
        <end position="141"/>
    </location>
</feature>
<name>A0A1H8PEY5_9ACTN</name>
<dbReference type="AlphaFoldDB" id="A0A1H8PEY5"/>
<reference evidence="6" key="1">
    <citation type="submission" date="2016-10" db="EMBL/GenBank/DDBJ databases">
        <authorList>
            <person name="Varghese N."/>
            <person name="Submissions S."/>
        </authorList>
    </citation>
    <scope>NUCLEOTIDE SEQUENCE [LARGE SCALE GENOMIC DNA]</scope>
    <source>
        <strain evidence="6">DSM 45413</strain>
    </source>
</reference>
<dbReference type="EC" id="1.8.4.12" evidence="1"/>
<dbReference type="EMBL" id="FOEE01000001">
    <property type="protein sequence ID" value="SEO40113.1"/>
    <property type="molecule type" value="Genomic_DNA"/>
</dbReference>
<evidence type="ECO:0000313" key="6">
    <source>
        <dbReference type="Proteomes" id="UP000198960"/>
    </source>
</evidence>
<protein>
    <recommendedName>
        <fullName evidence="1">peptide-methionine (R)-S-oxide reductase</fullName>
        <ecNumber evidence="1">1.8.4.12</ecNumber>
    </recommendedName>
</protein>
<keyword evidence="2" id="KW-0560">Oxidoreductase</keyword>
<dbReference type="PANTHER" id="PTHR10173:SF52">
    <property type="entry name" value="METHIONINE-R-SULFOXIDE REDUCTASE B1"/>
    <property type="match status" value="1"/>
</dbReference>
<gene>
    <name evidence="5" type="ORF">SAMN05660991_00124</name>
</gene>
<accession>A0A1H8PEY5</accession>
<dbReference type="GO" id="GO:0030091">
    <property type="term" value="P:protein repair"/>
    <property type="evidence" value="ECO:0007669"/>
    <property type="project" value="InterPro"/>
</dbReference>
<dbReference type="Gene3D" id="2.170.150.20">
    <property type="entry name" value="Peptide methionine sulfoxide reductase"/>
    <property type="match status" value="1"/>
</dbReference>
<dbReference type="InterPro" id="IPR011057">
    <property type="entry name" value="Mss4-like_sf"/>
</dbReference>
<dbReference type="GO" id="GO:0005737">
    <property type="term" value="C:cytoplasm"/>
    <property type="evidence" value="ECO:0007669"/>
    <property type="project" value="TreeGrafter"/>
</dbReference>
<comment type="catalytic activity">
    <reaction evidence="3">
        <text>L-methionyl-[protein] + [thioredoxin]-disulfide + H2O = L-methionyl-(R)-S-oxide-[protein] + [thioredoxin]-dithiol</text>
        <dbReference type="Rhea" id="RHEA:24164"/>
        <dbReference type="Rhea" id="RHEA-COMP:10698"/>
        <dbReference type="Rhea" id="RHEA-COMP:10700"/>
        <dbReference type="Rhea" id="RHEA-COMP:12313"/>
        <dbReference type="Rhea" id="RHEA-COMP:12314"/>
        <dbReference type="ChEBI" id="CHEBI:15377"/>
        <dbReference type="ChEBI" id="CHEBI:16044"/>
        <dbReference type="ChEBI" id="CHEBI:29950"/>
        <dbReference type="ChEBI" id="CHEBI:45764"/>
        <dbReference type="ChEBI" id="CHEBI:50058"/>
        <dbReference type="EC" id="1.8.4.12"/>
    </reaction>
</comment>
<organism evidence="5 6">
    <name type="scientific">Trujillonella endophytica</name>
    <dbReference type="NCBI Taxonomy" id="673521"/>
    <lineage>
        <taxon>Bacteria</taxon>
        <taxon>Bacillati</taxon>
        <taxon>Actinomycetota</taxon>
        <taxon>Actinomycetes</taxon>
        <taxon>Geodermatophilales</taxon>
        <taxon>Geodermatophilaceae</taxon>
        <taxon>Trujillonella</taxon>
    </lineage>
</organism>
<proteinExistence type="predicted"/>
<dbReference type="GO" id="GO:0033743">
    <property type="term" value="F:peptide-methionine (R)-S-oxide reductase activity"/>
    <property type="evidence" value="ECO:0007669"/>
    <property type="project" value="UniProtKB-EC"/>
</dbReference>
<dbReference type="Proteomes" id="UP000198960">
    <property type="component" value="Unassembled WGS sequence"/>
</dbReference>
<evidence type="ECO:0000259" key="4">
    <source>
        <dbReference type="PROSITE" id="PS51790"/>
    </source>
</evidence>
<dbReference type="STRING" id="673521.SAMN05660991_00124"/>
<evidence type="ECO:0000313" key="5">
    <source>
        <dbReference type="EMBL" id="SEO40113.1"/>
    </source>
</evidence>
<dbReference type="PROSITE" id="PS51790">
    <property type="entry name" value="MSRB"/>
    <property type="match status" value="1"/>
</dbReference>
<sequence>MTAVLPEPDDEPIIVKSDDEWRAQLSTREFAVLRRGGTERPWSGEYVDTKIGGAYHCRGCGQEVFRSRTRFESTSGWASFYAPSSAGNVHLRPDLTGKFPRIAVRCSACHGHLGHVYDDAPQTPTGDRYSINSAAVRFLPG</sequence>
<dbReference type="SUPFAM" id="SSF51316">
    <property type="entry name" value="Mss4-like"/>
    <property type="match status" value="1"/>
</dbReference>
<dbReference type="NCBIfam" id="TIGR00357">
    <property type="entry name" value="peptide-methionine (R)-S-oxide reductase MsrB"/>
    <property type="match status" value="1"/>
</dbReference>
<keyword evidence="6" id="KW-1185">Reference proteome</keyword>
<evidence type="ECO:0000256" key="1">
    <source>
        <dbReference type="ARBA" id="ARBA00012499"/>
    </source>
</evidence>